<accession>A0A812SYK4</accession>
<organism evidence="2 3">
    <name type="scientific">Symbiodinium natans</name>
    <dbReference type="NCBI Taxonomy" id="878477"/>
    <lineage>
        <taxon>Eukaryota</taxon>
        <taxon>Sar</taxon>
        <taxon>Alveolata</taxon>
        <taxon>Dinophyceae</taxon>
        <taxon>Suessiales</taxon>
        <taxon>Symbiodiniaceae</taxon>
        <taxon>Symbiodinium</taxon>
    </lineage>
</organism>
<feature type="transmembrane region" description="Helical" evidence="1">
    <location>
        <begin position="237"/>
        <end position="257"/>
    </location>
</feature>
<proteinExistence type="predicted"/>
<feature type="transmembrane region" description="Helical" evidence="1">
    <location>
        <begin position="357"/>
        <end position="379"/>
    </location>
</feature>
<name>A0A812SYK4_9DINO</name>
<dbReference type="Proteomes" id="UP000604046">
    <property type="component" value="Unassembled WGS sequence"/>
</dbReference>
<feature type="transmembrane region" description="Helical" evidence="1">
    <location>
        <begin position="61"/>
        <end position="80"/>
    </location>
</feature>
<keyword evidence="1" id="KW-0472">Membrane</keyword>
<sequence>MRTTLRSFGWLWRFRPGSLSTPECRRLRAASSETEVFDLFISHTWMTPGYYKYLSLLLSSYLHFAFMAWVAVAISVLLLYEVNMLPMPFVYQAVATQLEVPCGIWGGCLTFLFALGALFVAPDAASACGCQSQRCFYDLVSIDQEDASSRERGIASIGGFLARSTQLRILWSRPYLSRLWCVFELAAYRRANPLGKVRFQALFIERDFLVLWICCFVLTSVSYICLVSPSIELPPGWFLVLTPLWLAPAVHVARHGFLDQEQMLRSLEDFDLNAATCTKEIDREFIHAAISRWYGSLPHFVDYVQKVLAKELKKNVSQNRVPLKYCLMAASPVMGFHLDVIGALLAADVRADVVARLFAQFVSVDVVGIWLIKFFFWLARRFARPRFTWRALDWMQSALVSLLGCCGISVQVAVVRLNRISPACALAAAAVIAIGMTRTPCNAGANLPPFWRKPDRPRGADPCDK</sequence>
<gene>
    <name evidence="2" type="ORF">SNAT2548_LOCUS28043</name>
</gene>
<dbReference type="EMBL" id="CAJNDS010002501">
    <property type="protein sequence ID" value="CAE7500753.1"/>
    <property type="molecule type" value="Genomic_DNA"/>
</dbReference>
<dbReference type="AlphaFoldDB" id="A0A812SYK4"/>
<evidence type="ECO:0000256" key="1">
    <source>
        <dbReference type="SAM" id="Phobius"/>
    </source>
</evidence>
<protein>
    <submittedName>
        <fullName evidence="2">Uncharacterized protein</fullName>
    </submittedName>
</protein>
<feature type="transmembrane region" description="Helical" evidence="1">
    <location>
        <begin position="323"/>
        <end position="345"/>
    </location>
</feature>
<reference evidence="2" key="1">
    <citation type="submission" date="2021-02" db="EMBL/GenBank/DDBJ databases">
        <authorList>
            <person name="Dougan E. K."/>
            <person name="Rhodes N."/>
            <person name="Thang M."/>
            <person name="Chan C."/>
        </authorList>
    </citation>
    <scope>NUCLEOTIDE SEQUENCE</scope>
</reference>
<feature type="transmembrane region" description="Helical" evidence="1">
    <location>
        <begin position="208"/>
        <end position="231"/>
    </location>
</feature>
<keyword evidence="1" id="KW-0812">Transmembrane</keyword>
<comment type="caution">
    <text evidence="2">The sequence shown here is derived from an EMBL/GenBank/DDBJ whole genome shotgun (WGS) entry which is preliminary data.</text>
</comment>
<keyword evidence="1" id="KW-1133">Transmembrane helix</keyword>
<evidence type="ECO:0000313" key="3">
    <source>
        <dbReference type="Proteomes" id="UP000604046"/>
    </source>
</evidence>
<keyword evidence="3" id="KW-1185">Reference proteome</keyword>
<evidence type="ECO:0000313" key="2">
    <source>
        <dbReference type="EMBL" id="CAE7500753.1"/>
    </source>
</evidence>